<protein>
    <recommendedName>
        <fullName evidence="3">Elongation factor G-like domain-containing protein</fullName>
    </recommendedName>
</protein>
<keyword evidence="1" id="KW-0547">Nucleotide-binding</keyword>
<dbReference type="InterPro" id="IPR009000">
    <property type="entry name" value="Transl_B-barrel_sf"/>
</dbReference>
<reference evidence="4" key="1">
    <citation type="submission" date="2023-02" db="EMBL/GenBank/DDBJ databases">
        <title>Genome of toxic invasive species Heracleum sosnowskyi carries increased number of genes despite the absence of recent whole-genome duplications.</title>
        <authorList>
            <person name="Schelkunov M."/>
            <person name="Shtratnikova V."/>
            <person name="Makarenko M."/>
            <person name="Klepikova A."/>
            <person name="Omelchenko D."/>
            <person name="Novikova G."/>
            <person name="Obukhova E."/>
            <person name="Bogdanov V."/>
            <person name="Penin A."/>
            <person name="Logacheva M."/>
        </authorList>
    </citation>
    <scope>NUCLEOTIDE SEQUENCE</scope>
    <source>
        <strain evidence="4">Hsosn_3</strain>
        <tissue evidence="4">Leaf</tissue>
    </source>
</reference>
<evidence type="ECO:0000256" key="2">
    <source>
        <dbReference type="ARBA" id="ARBA00023134"/>
    </source>
</evidence>
<dbReference type="Gene3D" id="2.40.30.10">
    <property type="entry name" value="Translation factors"/>
    <property type="match status" value="1"/>
</dbReference>
<dbReference type="GO" id="GO:0003743">
    <property type="term" value="F:translation initiation factor activity"/>
    <property type="evidence" value="ECO:0007669"/>
    <property type="project" value="TreeGrafter"/>
</dbReference>
<dbReference type="GO" id="GO:0005525">
    <property type="term" value="F:GTP binding"/>
    <property type="evidence" value="ECO:0007669"/>
    <property type="project" value="UniProtKB-KW"/>
</dbReference>
<sequence length="115" mass="12387">MGGDIQVVMVSALSKTGLDNFEETLLLQDEMMELKARINGPAHGYVVEARLDRGRGPSATTIVKAGTLVCWQHIVVGAEWGRVQASRDITGKFIEQASPAMPVEIEGLKGLPNGR</sequence>
<feature type="domain" description="Elongation factor G-like" evidence="3">
    <location>
        <begin position="41"/>
        <end position="112"/>
    </location>
</feature>
<dbReference type="PANTHER" id="PTHR43381:SF20">
    <property type="entry name" value="TRANSLATION INITIATION FACTOR IF-2, MITOCHONDRIAL"/>
    <property type="match status" value="1"/>
</dbReference>
<organism evidence="4 5">
    <name type="scientific">Heracleum sosnowskyi</name>
    <dbReference type="NCBI Taxonomy" id="360622"/>
    <lineage>
        <taxon>Eukaryota</taxon>
        <taxon>Viridiplantae</taxon>
        <taxon>Streptophyta</taxon>
        <taxon>Embryophyta</taxon>
        <taxon>Tracheophyta</taxon>
        <taxon>Spermatophyta</taxon>
        <taxon>Magnoliopsida</taxon>
        <taxon>eudicotyledons</taxon>
        <taxon>Gunneridae</taxon>
        <taxon>Pentapetalae</taxon>
        <taxon>asterids</taxon>
        <taxon>campanulids</taxon>
        <taxon>Apiales</taxon>
        <taxon>Apiaceae</taxon>
        <taxon>Apioideae</taxon>
        <taxon>apioid superclade</taxon>
        <taxon>Tordylieae</taxon>
        <taxon>Tordyliinae</taxon>
        <taxon>Heracleum</taxon>
    </lineage>
</organism>
<dbReference type="Pfam" id="PF22042">
    <property type="entry name" value="EF-G_D2"/>
    <property type="match status" value="1"/>
</dbReference>
<dbReference type="AlphaFoldDB" id="A0AAD8GMD8"/>
<evidence type="ECO:0000259" key="3">
    <source>
        <dbReference type="Pfam" id="PF22042"/>
    </source>
</evidence>
<dbReference type="Proteomes" id="UP001237642">
    <property type="component" value="Unassembled WGS sequence"/>
</dbReference>
<dbReference type="InterPro" id="IPR015760">
    <property type="entry name" value="TIF_IF2"/>
</dbReference>
<accession>A0AAD8GMD8</accession>
<reference evidence="4" key="2">
    <citation type="submission" date="2023-05" db="EMBL/GenBank/DDBJ databases">
        <authorList>
            <person name="Schelkunov M.I."/>
        </authorList>
    </citation>
    <scope>NUCLEOTIDE SEQUENCE</scope>
    <source>
        <strain evidence="4">Hsosn_3</strain>
        <tissue evidence="4">Leaf</tissue>
    </source>
</reference>
<gene>
    <name evidence="4" type="ORF">POM88_054874</name>
</gene>
<keyword evidence="5" id="KW-1185">Reference proteome</keyword>
<keyword evidence="2" id="KW-0342">GTP-binding</keyword>
<name>A0AAD8GMD8_9APIA</name>
<proteinExistence type="predicted"/>
<dbReference type="GO" id="GO:0005737">
    <property type="term" value="C:cytoplasm"/>
    <property type="evidence" value="ECO:0007669"/>
    <property type="project" value="TreeGrafter"/>
</dbReference>
<evidence type="ECO:0000313" key="4">
    <source>
        <dbReference type="EMBL" id="KAK1349175.1"/>
    </source>
</evidence>
<dbReference type="SUPFAM" id="SSF50447">
    <property type="entry name" value="Translation proteins"/>
    <property type="match status" value="1"/>
</dbReference>
<evidence type="ECO:0000313" key="5">
    <source>
        <dbReference type="Proteomes" id="UP001237642"/>
    </source>
</evidence>
<evidence type="ECO:0000256" key="1">
    <source>
        <dbReference type="ARBA" id="ARBA00022741"/>
    </source>
</evidence>
<dbReference type="InterPro" id="IPR053905">
    <property type="entry name" value="EF-G-like_DII"/>
</dbReference>
<dbReference type="EMBL" id="JAUIZM010000107">
    <property type="protein sequence ID" value="KAK1349175.1"/>
    <property type="molecule type" value="Genomic_DNA"/>
</dbReference>
<dbReference type="PANTHER" id="PTHR43381">
    <property type="entry name" value="TRANSLATION INITIATION FACTOR IF-2-RELATED"/>
    <property type="match status" value="1"/>
</dbReference>
<comment type="caution">
    <text evidence="4">The sequence shown here is derived from an EMBL/GenBank/DDBJ whole genome shotgun (WGS) entry which is preliminary data.</text>
</comment>